<evidence type="ECO:0000313" key="3">
    <source>
        <dbReference type="Proteomes" id="UP000324222"/>
    </source>
</evidence>
<feature type="compositionally biased region" description="Polar residues" evidence="1">
    <location>
        <begin position="1"/>
        <end position="12"/>
    </location>
</feature>
<comment type="caution">
    <text evidence="2">The sequence shown here is derived from an EMBL/GenBank/DDBJ whole genome shotgun (WGS) entry which is preliminary data.</text>
</comment>
<feature type="region of interest" description="Disordered" evidence="1">
    <location>
        <begin position="1"/>
        <end position="69"/>
    </location>
</feature>
<dbReference type="Proteomes" id="UP000324222">
    <property type="component" value="Unassembled WGS sequence"/>
</dbReference>
<accession>A0A5B7D2R2</accession>
<evidence type="ECO:0000313" key="2">
    <source>
        <dbReference type="EMBL" id="MPC14786.1"/>
    </source>
</evidence>
<name>A0A5B7D2R2_PORTR</name>
<sequence length="69" mass="7477">MNLSLIENNNLKYETPPREAGGESEVEVFGWCDPEEGSRRQGPSGGTGEPRFMATVNCSLGKPTPISHN</sequence>
<protein>
    <submittedName>
        <fullName evidence="2">Uncharacterized protein</fullName>
    </submittedName>
</protein>
<keyword evidence="3" id="KW-1185">Reference proteome</keyword>
<proteinExistence type="predicted"/>
<dbReference type="AlphaFoldDB" id="A0A5B7D2R2"/>
<gene>
    <name evidence="2" type="ORF">E2C01_007561</name>
</gene>
<evidence type="ECO:0000256" key="1">
    <source>
        <dbReference type="SAM" id="MobiDB-lite"/>
    </source>
</evidence>
<reference evidence="2 3" key="1">
    <citation type="submission" date="2019-05" db="EMBL/GenBank/DDBJ databases">
        <title>Another draft genome of Portunus trituberculatus and its Hox gene families provides insights of decapod evolution.</title>
        <authorList>
            <person name="Jeong J.-H."/>
            <person name="Song I."/>
            <person name="Kim S."/>
            <person name="Choi T."/>
            <person name="Kim D."/>
            <person name="Ryu S."/>
            <person name="Kim W."/>
        </authorList>
    </citation>
    <scope>NUCLEOTIDE SEQUENCE [LARGE SCALE GENOMIC DNA]</scope>
    <source>
        <tissue evidence="2">Muscle</tissue>
    </source>
</reference>
<organism evidence="2 3">
    <name type="scientific">Portunus trituberculatus</name>
    <name type="common">Swimming crab</name>
    <name type="synonym">Neptunus trituberculatus</name>
    <dbReference type="NCBI Taxonomy" id="210409"/>
    <lineage>
        <taxon>Eukaryota</taxon>
        <taxon>Metazoa</taxon>
        <taxon>Ecdysozoa</taxon>
        <taxon>Arthropoda</taxon>
        <taxon>Crustacea</taxon>
        <taxon>Multicrustacea</taxon>
        <taxon>Malacostraca</taxon>
        <taxon>Eumalacostraca</taxon>
        <taxon>Eucarida</taxon>
        <taxon>Decapoda</taxon>
        <taxon>Pleocyemata</taxon>
        <taxon>Brachyura</taxon>
        <taxon>Eubrachyura</taxon>
        <taxon>Portunoidea</taxon>
        <taxon>Portunidae</taxon>
        <taxon>Portuninae</taxon>
        <taxon>Portunus</taxon>
    </lineage>
</organism>
<dbReference type="EMBL" id="VSRR010000379">
    <property type="protein sequence ID" value="MPC14786.1"/>
    <property type="molecule type" value="Genomic_DNA"/>
</dbReference>